<organism evidence="2 3">
    <name type="scientific">Trifolium medium</name>
    <dbReference type="NCBI Taxonomy" id="97028"/>
    <lineage>
        <taxon>Eukaryota</taxon>
        <taxon>Viridiplantae</taxon>
        <taxon>Streptophyta</taxon>
        <taxon>Embryophyta</taxon>
        <taxon>Tracheophyta</taxon>
        <taxon>Spermatophyta</taxon>
        <taxon>Magnoliopsida</taxon>
        <taxon>eudicotyledons</taxon>
        <taxon>Gunneridae</taxon>
        <taxon>Pentapetalae</taxon>
        <taxon>rosids</taxon>
        <taxon>fabids</taxon>
        <taxon>Fabales</taxon>
        <taxon>Fabaceae</taxon>
        <taxon>Papilionoideae</taxon>
        <taxon>50 kb inversion clade</taxon>
        <taxon>NPAAA clade</taxon>
        <taxon>Hologalegina</taxon>
        <taxon>IRL clade</taxon>
        <taxon>Trifolieae</taxon>
        <taxon>Trifolium</taxon>
    </lineage>
</organism>
<feature type="non-terminal residue" evidence="2">
    <location>
        <position position="1"/>
    </location>
</feature>
<evidence type="ECO:0000313" key="3">
    <source>
        <dbReference type="Proteomes" id="UP000265520"/>
    </source>
</evidence>
<comment type="caution">
    <text evidence="2">The sequence shown here is derived from an EMBL/GenBank/DDBJ whole genome shotgun (WGS) entry which is preliminary data.</text>
</comment>
<dbReference type="PANTHER" id="PTHR34427:SF5">
    <property type="entry name" value="DUF4283 DOMAIN-CONTAINING PROTEIN"/>
    <property type="match status" value="1"/>
</dbReference>
<protein>
    <submittedName>
        <fullName evidence="2">Sulfate transporter</fullName>
    </submittedName>
</protein>
<feature type="non-terminal residue" evidence="2">
    <location>
        <position position="219"/>
    </location>
</feature>
<accession>A0A392Q2N6</accession>
<dbReference type="Proteomes" id="UP000265520">
    <property type="component" value="Unassembled WGS sequence"/>
</dbReference>
<evidence type="ECO:0000256" key="1">
    <source>
        <dbReference type="SAM" id="MobiDB-lite"/>
    </source>
</evidence>
<evidence type="ECO:0000313" key="2">
    <source>
        <dbReference type="EMBL" id="MCI18217.1"/>
    </source>
</evidence>
<feature type="region of interest" description="Disordered" evidence="1">
    <location>
        <begin position="24"/>
        <end position="56"/>
    </location>
</feature>
<name>A0A392Q2N6_9FABA</name>
<keyword evidence="3" id="KW-1185">Reference proteome</keyword>
<dbReference type="AlphaFoldDB" id="A0A392Q2N6"/>
<dbReference type="EMBL" id="LXQA010109087">
    <property type="protein sequence ID" value="MCI18217.1"/>
    <property type="molecule type" value="Genomic_DNA"/>
</dbReference>
<dbReference type="PANTHER" id="PTHR34427">
    <property type="entry name" value="DUF4283 DOMAIN PROTEIN"/>
    <property type="match status" value="1"/>
</dbReference>
<proteinExistence type="predicted"/>
<reference evidence="2 3" key="1">
    <citation type="journal article" date="2018" name="Front. Plant Sci.">
        <title>Red Clover (Trifolium pratense) and Zigzag Clover (T. medium) - A Picture of Genomic Similarities and Differences.</title>
        <authorList>
            <person name="Dluhosova J."/>
            <person name="Istvanek J."/>
            <person name="Nedelnik J."/>
            <person name="Repkova J."/>
        </authorList>
    </citation>
    <scope>NUCLEOTIDE SEQUENCE [LARGE SCALE GENOMIC DNA]</scope>
    <source>
        <strain evidence="3">cv. 10/8</strain>
        <tissue evidence="2">Leaf</tissue>
    </source>
</reference>
<sequence>SQVKEGAEIEEGVRVGEVLLRLGAQKKDDGNGGGPNQRVGETTANVPKHSEKEPTSDTRFYVRKYKPTTEDVQWAHNGVVATVINGEAISVVQNRIADAGFADLTIIQMGADKVLVRSTSDTDVVNILYGAKEFFNMIFSNWVRWNKEVVPSQRGAWVRLYGIPLHAWNENFFKLCVFDCGRFLRVNSYTVEKDRLDYTRILIATSDLEVVKREDKLLV</sequence>